<accession>A0A409Y2N0</accession>
<evidence type="ECO:0000313" key="2">
    <source>
        <dbReference type="Proteomes" id="UP000284706"/>
    </source>
</evidence>
<organism evidence="1 2">
    <name type="scientific">Gymnopilus dilepis</name>
    <dbReference type="NCBI Taxonomy" id="231916"/>
    <lineage>
        <taxon>Eukaryota</taxon>
        <taxon>Fungi</taxon>
        <taxon>Dikarya</taxon>
        <taxon>Basidiomycota</taxon>
        <taxon>Agaricomycotina</taxon>
        <taxon>Agaricomycetes</taxon>
        <taxon>Agaricomycetidae</taxon>
        <taxon>Agaricales</taxon>
        <taxon>Agaricineae</taxon>
        <taxon>Hymenogastraceae</taxon>
        <taxon>Gymnopilus</taxon>
    </lineage>
</organism>
<protein>
    <submittedName>
        <fullName evidence="1">Uncharacterized protein</fullName>
    </submittedName>
</protein>
<gene>
    <name evidence="1" type="ORF">CVT26_006670</name>
</gene>
<reference evidence="1 2" key="1">
    <citation type="journal article" date="2018" name="Evol. Lett.">
        <title>Horizontal gene cluster transfer increased hallucinogenic mushroom diversity.</title>
        <authorList>
            <person name="Reynolds H.T."/>
            <person name="Vijayakumar V."/>
            <person name="Gluck-Thaler E."/>
            <person name="Korotkin H.B."/>
            <person name="Matheny P.B."/>
            <person name="Slot J.C."/>
        </authorList>
    </citation>
    <scope>NUCLEOTIDE SEQUENCE [LARGE SCALE GENOMIC DNA]</scope>
    <source>
        <strain evidence="1 2">SRW20</strain>
    </source>
</reference>
<dbReference type="InParanoid" id="A0A409Y2N0"/>
<proteinExistence type="predicted"/>
<name>A0A409Y2N0_9AGAR</name>
<dbReference type="Proteomes" id="UP000284706">
    <property type="component" value="Unassembled WGS sequence"/>
</dbReference>
<dbReference type="OrthoDB" id="2802364at2759"/>
<evidence type="ECO:0000313" key="1">
    <source>
        <dbReference type="EMBL" id="PPQ97277.1"/>
    </source>
</evidence>
<keyword evidence="2" id="KW-1185">Reference proteome</keyword>
<dbReference type="AlphaFoldDB" id="A0A409Y2N0"/>
<dbReference type="EMBL" id="NHYE01001269">
    <property type="protein sequence ID" value="PPQ97277.1"/>
    <property type="molecule type" value="Genomic_DNA"/>
</dbReference>
<comment type="caution">
    <text evidence="1">The sequence shown here is derived from an EMBL/GenBank/DDBJ whole genome shotgun (WGS) entry which is preliminary data.</text>
</comment>
<sequence>MRVLRDAHMPTHVIAATQQDQNPSTTPVMLPIDRAMFEEAFPNEERIIIPPAQPGSTSPVPRYITSTNGRELVVALPVIQITVPHVRSLALLLLFGMGLETDFNLLSWSLLPVNVVEEFPNAAAMSLILSKYPDDKFSSIYRQCHGIWMNSLALGLEHPRMVQLLQTAFNIAAEARKIRHGSSRHA</sequence>